<reference evidence="2 4" key="1">
    <citation type="submission" date="2018-07" db="EMBL/GenBank/DDBJ databases">
        <title>Brachybacterium saurashtrense DSM 23186 genome sequence.</title>
        <authorList>
            <person name="Guo L."/>
        </authorList>
    </citation>
    <scope>NUCLEOTIDE SEQUENCE [LARGE SCALE GENOMIC DNA]</scope>
    <source>
        <strain evidence="2 4">DSM 23186</strain>
    </source>
</reference>
<accession>A0A345YR36</accession>
<dbReference type="OrthoDB" id="7159274at2"/>
<dbReference type="Proteomes" id="UP000282185">
    <property type="component" value="Unassembled WGS sequence"/>
</dbReference>
<dbReference type="GO" id="GO:0008115">
    <property type="term" value="F:sarcosine oxidase activity"/>
    <property type="evidence" value="ECO:0007669"/>
    <property type="project" value="InterPro"/>
</dbReference>
<keyword evidence="4" id="KW-1185">Reference proteome</keyword>
<dbReference type="RefSeq" id="WP_115414138.1">
    <property type="nucleotide sequence ID" value="NZ_CP031356.1"/>
</dbReference>
<dbReference type="KEGG" id="bsau:DWV08_12725"/>
<organism evidence="3 5">
    <name type="scientific">Brachybacterium saurashtrense</name>
    <dbReference type="NCBI Taxonomy" id="556288"/>
    <lineage>
        <taxon>Bacteria</taxon>
        <taxon>Bacillati</taxon>
        <taxon>Actinomycetota</taxon>
        <taxon>Actinomycetes</taxon>
        <taxon>Micrococcales</taxon>
        <taxon>Dermabacteraceae</taxon>
        <taxon>Brachybacterium</taxon>
    </lineage>
</organism>
<dbReference type="Proteomes" id="UP000254236">
    <property type="component" value="Chromosome"/>
</dbReference>
<sequence length="138" mass="15316">MLLIDCPHCGPRNEVEFHYGGEAHVPYPEDPASLSDREWAHYLFYRANTKGVLAERWQHAAGCRKWFNALRDTRTYRFERTYPMGAPRPAPPEEPPLPADAADPDLFAAAATTEGRTDGSLADDSAADALPGNEDHHA</sequence>
<evidence type="ECO:0000313" key="2">
    <source>
        <dbReference type="EMBL" id="AXK46388.1"/>
    </source>
</evidence>
<dbReference type="Pfam" id="PF04267">
    <property type="entry name" value="SoxD"/>
    <property type="match status" value="1"/>
</dbReference>
<dbReference type="EMBL" id="CP031356">
    <property type="protein sequence ID" value="AXK46388.1"/>
    <property type="molecule type" value="Genomic_DNA"/>
</dbReference>
<dbReference type="AlphaFoldDB" id="A0A345YR36"/>
<evidence type="ECO:0000313" key="3">
    <source>
        <dbReference type="EMBL" id="RRR24129.1"/>
    </source>
</evidence>
<evidence type="ECO:0000313" key="4">
    <source>
        <dbReference type="Proteomes" id="UP000254236"/>
    </source>
</evidence>
<name>A0A345YR36_9MICO</name>
<dbReference type="EMBL" id="QSWH01000002">
    <property type="protein sequence ID" value="RRR24129.1"/>
    <property type="molecule type" value="Genomic_DNA"/>
</dbReference>
<proteinExistence type="predicted"/>
<evidence type="ECO:0000313" key="5">
    <source>
        <dbReference type="Proteomes" id="UP000282185"/>
    </source>
</evidence>
<protein>
    <submittedName>
        <fullName evidence="3">Sarcosine oxidase subunit delta family protein</fullName>
    </submittedName>
</protein>
<dbReference type="InterPro" id="IPR038561">
    <property type="entry name" value="SoxD_sf"/>
</dbReference>
<dbReference type="Gene3D" id="3.30.2270.10">
    <property type="entry name" value="Folate-binding superfamily"/>
    <property type="match status" value="1"/>
</dbReference>
<feature type="region of interest" description="Disordered" evidence="1">
    <location>
        <begin position="82"/>
        <end position="138"/>
    </location>
</feature>
<dbReference type="NCBIfam" id="TIGR01374">
    <property type="entry name" value="soxD"/>
    <property type="match status" value="1"/>
</dbReference>
<dbReference type="GO" id="GO:0046653">
    <property type="term" value="P:tetrahydrofolate metabolic process"/>
    <property type="evidence" value="ECO:0007669"/>
    <property type="project" value="InterPro"/>
</dbReference>
<feature type="compositionally biased region" description="Low complexity" evidence="1">
    <location>
        <begin position="118"/>
        <end position="130"/>
    </location>
</feature>
<reference evidence="3 5" key="2">
    <citation type="submission" date="2018-08" db="EMBL/GenBank/DDBJ databases">
        <title>Brachybacterium saurashtrense DSM 23186.</title>
        <authorList>
            <person name="Li Y."/>
        </authorList>
    </citation>
    <scope>NUCLEOTIDE SEQUENCE [LARGE SCALE GENOMIC DNA]</scope>
    <source>
        <strain evidence="3 5">DSM 23186</strain>
    </source>
</reference>
<evidence type="ECO:0000256" key="1">
    <source>
        <dbReference type="SAM" id="MobiDB-lite"/>
    </source>
</evidence>
<dbReference type="InterPro" id="IPR006279">
    <property type="entry name" value="SoxD"/>
</dbReference>
<gene>
    <name evidence="2" type="ORF">DWV08_12725</name>
    <name evidence="3" type="ORF">DXU92_04475</name>
</gene>
<feature type="compositionally biased region" description="Pro residues" evidence="1">
    <location>
        <begin position="86"/>
        <end position="98"/>
    </location>
</feature>
<feature type="compositionally biased region" description="Low complexity" evidence="1">
    <location>
        <begin position="99"/>
        <end position="111"/>
    </location>
</feature>